<gene>
    <name evidence="3" type="ORF">EKH83_17770</name>
    <name evidence="2" type="ORF">F1649_02615</name>
</gene>
<sequence length="284" mass="32472">MRLSFSFLFLLLLTANVFSQNTADKVSQLLAAENYFNALVKEKGLKKAFLSVSDNSTVAFRPNPVPAQKFYKDQPDSIGFLSLDPVYAKISKSGDWGFTAGPYIFKQRESDTQAFYGTYVSVWKKNSKNVWKLAMDAGVSHKKPSAELKRLYINPRNEIFLHQRSNTRLQQREDIVFSSDKLLATITKADNKIAQNEFLTDNSWLLFPGNEPVVGKKAIMEFWKTKGYKAITEPVKADRSYSGEIAYTYGNATILAKKYNYIRIWEVQPGYKWNVIMEVFTEAE</sequence>
<dbReference type="EMBL" id="RXOC01000014">
    <property type="protein sequence ID" value="RXF67895.1"/>
    <property type="molecule type" value="Genomic_DNA"/>
</dbReference>
<dbReference type="Proteomes" id="UP000322918">
    <property type="component" value="Unassembled WGS sequence"/>
</dbReference>
<evidence type="ECO:0000313" key="4">
    <source>
        <dbReference type="Proteomes" id="UP000290848"/>
    </source>
</evidence>
<dbReference type="Gene3D" id="3.10.450.50">
    <property type="match status" value="2"/>
</dbReference>
<dbReference type="OrthoDB" id="1119084at2"/>
<organism evidence="3 4">
    <name type="scientific">Arcticibacter tournemirensis</name>
    <dbReference type="NCBI Taxonomy" id="699437"/>
    <lineage>
        <taxon>Bacteria</taxon>
        <taxon>Pseudomonadati</taxon>
        <taxon>Bacteroidota</taxon>
        <taxon>Sphingobacteriia</taxon>
        <taxon>Sphingobacteriales</taxon>
        <taxon>Sphingobacteriaceae</taxon>
        <taxon>Arcticibacter</taxon>
    </lineage>
</organism>
<keyword evidence="5" id="KW-1185">Reference proteome</keyword>
<dbReference type="EMBL" id="VWNE01000003">
    <property type="protein sequence ID" value="KAA8485907.1"/>
    <property type="molecule type" value="Genomic_DNA"/>
</dbReference>
<comment type="caution">
    <text evidence="3">The sequence shown here is derived from an EMBL/GenBank/DDBJ whole genome shotgun (WGS) entry which is preliminary data.</text>
</comment>
<protein>
    <recommendedName>
        <fullName evidence="6">Nuclear transport factor 2 family protein</fullName>
    </recommendedName>
</protein>
<accession>A0A4Q0M4Q4</accession>
<dbReference type="AlphaFoldDB" id="A0A4Q0M4Q4"/>
<evidence type="ECO:0000256" key="1">
    <source>
        <dbReference type="SAM" id="SignalP"/>
    </source>
</evidence>
<dbReference type="InterPro" id="IPR032710">
    <property type="entry name" value="NTF2-like_dom_sf"/>
</dbReference>
<reference evidence="2 5" key="2">
    <citation type="submission" date="2019-09" db="EMBL/GenBank/DDBJ databases">
        <title>Pararcticibacter amylolyticus gen. nov., sp. nov., isolated from a rottenly hemp rope, and reclassification of Pedobacter tournemirensis as Pararcticibacter tournemirensis comb. nov.</title>
        <authorList>
            <person name="Cai Y."/>
        </authorList>
    </citation>
    <scope>NUCLEOTIDE SEQUENCE [LARGE SCALE GENOMIC DNA]</scope>
    <source>
        <strain evidence="2 5">TF5-37.2-LB10</strain>
    </source>
</reference>
<keyword evidence="1" id="KW-0732">Signal</keyword>
<dbReference type="RefSeq" id="WP_128770808.1">
    <property type="nucleotide sequence ID" value="NZ_RXOC01000014.1"/>
</dbReference>
<evidence type="ECO:0000313" key="3">
    <source>
        <dbReference type="EMBL" id="RXF67895.1"/>
    </source>
</evidence>
<dbReference type="Proteomes" id="UP000290848">
    <property type="component" value="Unassembled WGS sequence"/>
</dbReference>
<reference evidence="3 4" key="1">
    <citation type="submission" date="2018-12" db="EMBL/GenBank/DDBJ databases">
        <title>The Draft Genome Sequence of the Soil Bacterium Pedobacter tournemirensis R1.</title>
        <authorList>
            <person name="He J."/>
        </authorList>
    </citation>
    <scope>NUCLEOTIDE SEQUENCE [LARGE SCALE GENOMIC DNA]</scope>
    <source>
        <strain evidence="3 4">R1</strain>
    </source>
</reference>
<evidence type="ECO:0000313" key="2">
    <source>
        <dbReference type="EMBL" id="KAA8485907.1"/>
    </source>
</evidence>
<evidence type="ECO:0008006" key="6">
    <source>
        <dbReference type="Google" id="ProtNLM"/>
    </source>
</evidence>
<name>A0A4Q0M4Q4_9SPHI</name>
<proteinExistence type="predicted"/>
<dbReference type="SUPFAM" id="SSF54427">
    <property type="entry name" value="NTF2-like"/>
    <property type="match status" value="1"/>
</dbReference>
<feature type="signal peptide" evidence="1">
    <location>
        <begin position="1"/>
        <end position="19"/>
    </location>
</feature>
<feature type="chain" id="PRO_5044607725" description="Nuclear transport factor 2 family protein" evidence="1">
    <location>
        <begin position="20"/>
        <end position="284"/>
    </location>
</feature>
<evidence type="ECO:0000313" key="5">
    <source>
        <dbReference type="Proteomes" id="UP000322918"/>
    </source>
</evidence>